<reference evidence="3" key="1">
    <citation type="submission" date="2025-08" db="UniProtKB">
        <authorList>
            <consortium name="RefSeq"/>
        </authorList>
    </citation>
    <scope>IDENTIFICATION</scope>
    <source>
        <tissue evidence="3">Liver</tissue>
    </source>
</reference>
<evidence type="ECO:0000256" key="1">
    <source>
        <dbReference type="SAM" id="MobiDB-lite"/>
    </source>
</evidence>
<name>A0ABM2W669_MESAU</name>
<feature type="compositionally biased region" description="Basic residues" evidence="1">
    <location>
        <begin position="92"/>
        <end position="102"/>
    </location>
</feature>
<sequence length="230" mass="24679">MEENALRHSGTNQPDVFTVHQETGLARFAGPRPPPYPARHPRLQTDPQGPSPHLGGRGPRLGNAGRETRTRARDHARRHPPRGSRPADTRPPNRRPARRQPNRRPGPTNAGGEERSAWPAGHASRSGGAGQAASRGDEAAAPKPALEAGPGQLPGGASPLFAKEDIHILVSFKTAFSEYSQEHRKSPGFGMTSWKLSSDNTDSNPMSETLLFVSAGNGFTVGDLYFAVLL</sequence>
<gene>
    <name evidence="3" type="primary">LOC110343600</name>
</gene>
<evidence type="ECO:0000313" key="3">
    <source>
        <dbReference type="RefSeq" id="XP_040586171.1"/>
    </source>
</evidence>
<proteinExistence type="predicted"/>
<dbReference type="GeneID" id="110343600"/>
<accession>A0ABM2W669</accession>
<dbReference type="Proteomes" id="UP000886700">
    <property type="component" value="Unplaced"/>
</dbReference>
<feature type="region of interest" description="Disordered" evidence="1">
    <location>
        <begin position="1"/>
        <end position="158"/>
    </location>
</feature>
<protein>
    <submittedName>
        <fullName evidence="3">Translation initiation factor IF-2-like</fullName>
    </submittedName>
</protein>
<organism evidence="2 3">
    <name type="scientific">Mesocricetus auratus</name>
    <name type="common">Golden hamster</name>
    <dbReference type="NCBI Taxonomy" id="10036"/>
    <lineage>
        <taxon>Eukaryota</taxon>
        <taxon>Metazoa</taxon>
        <taxon>Chordata</taxon>
        <taxon>Craniata</taxon>
        <taxon>Vertebrata</taxon>
        <taxon>Euteleostomi</taxon>
        <taxon>Mammalia</taxon>
        <taxon>Eutheria</taxon>
        <taxon>Euarchontoglires</taxon>
        <taxon>Glires</taxon>
        <taxon>Rodentia</taxon>
        <taxon>Myomorpha</taxon>
        <taxon>Muroidea</taxon>
        <taxon>Cricetidae</taxon>
        <taxon>Cricetinae</taxon>
        <taxon>Mesocricetus</taxon>
    </lineage>
</organism>
<dbReference type="RefSeq" id="XP_040586171.1">
    <property type="nucleotide sequence ID" value="XM_040730237.1"/>
</dbReference>
<evidence type="ECO:0000313" key="2">
    <source>
        <dbReference type="Proteomes" id="UP000886700"/>
    </source>
</evidence>
<feature type="compositionally biased region" description="Low complexity" evidence="1">
    <location>
        <begin position="120"/>
        <end position="134"/>
    </location>
</feature>
<keyword evidence="2" id="KW-1185">Reference proteome</keyword>